<dbReference type="InterPro" id="IPR056501">
    <property type="entry name" value="NAD-bd_HRPKS_sdrA"/>
</dbReference>
<dbReference type="SMART" id="SM00829">
    <property type="entry name" value="PKS_ER"/>
    <property type="match status" value="1"/>
</dbReference>
<dbReference type="PROSITE" id="PS00606">
    <property type="entry name" value="KS3_1"/>
    <property type="match status" value="1"/>
</dbReference>
<dbReference type="EMBL" id="MU855395">
    <property type="protein sequence ID" value="KAK3904486.1"/>
    <property type="molecule type" value="Genomic_DNA"/>
</dbReference>
<dbReference type="InterPro" id="IPR020806">
    <property type="entry name" value="PKS_PP-bd"/>
</dbReference>
<evidence type="ECO:0000256" key="1">
    <source>
        <dbReference type="ARBA" id="ARBA00022450"/>
    </source>
</evidence>
<dbReference type="InterPro" id="IPR011032">
    <property type="entry name" value="GroES-like_sf"/>
</dbReference>
<evidence type="ECO:0000256" key="2">
    <source>
        <dbReference type="ARBA" id="ARBA00022553"/>
    </source>
</evidence>
<feature type="active site" description="Proton donor; for dehydratase activity" evidence="8">
    <location>
        <position position="1212"/>
    </location>
</feature>
<dbReference type="InterPro" id="IPR049552">
    <property type="entry name" value="PKS_DH_N"/>
</dbReference>
<keyword evidence="6" id="KW-0511">Multifunctional enzyme</keyword>
<name>A0AAN6MP40_9PEZI</name>
<proteinExistence type="predicted"/>
<dbReference type="Pfam" id="PF00550">
    <property type="entry name" value="PP-binding"/>
    <property type="match status" value="1"/>
</dbReference>
<dbReference type="SUPFAM" id="SSF47336">
    <property type="entry name" value="ACP-like"/>
    <property type="match status" value="1"/>
</dbReference>
<dbReference type="InterPro" id="IPR001227">
    <property type="entry name" value="Ac_transferase_dom_sf"/>
</dbReference>
<dbReference type="GO" id="GO:0004315">
    <property type="term" value="F:3-oxoacyl-[acyl-carrier-protein] synthase activity"/>
    <property type="evidence" value="ECO:0007669"/>
    <property type="project" value="InterPro"/>
</dbReference>
<keyword evidence="2" id="KW-0597">Phosphoprotein</keyword>
<evidence type="ECO:0000259" key="12">
    <source>
        <dbReference type="PROSITE" id="PS52019"/>
    </source>
</evidence>
<evidence type="ECO:0000256" key="8">
    <source>
        <dbReference type="PROSITE-ProRule" id="PRU01363"/>
    </source>
</evidence>
<evidence type="ECO:0000259" key="10">
    <source>
        <dbReference type="PROSITE" id="PS50075"/>
    </source>
</evidence>
<dbReference type="SUPFAM" id="SSF53901">
    <property type="entry name" value="Thiolase-like"/>
    <property type="match status" value="1"/>
</dbReference>
<dbReference type="Gene3D" id="3.90.180.10">
    <property type="entry name" value="Medium-chain alcohol dehydrogenases, catalytic domain"/>
    <property type="match status" value="1"/>
</dbReference>
<dbReference type="Gene3D" id="3.30.70.3290">
    <property type="match status" value="1"/>
</dbReference>
<dbReference type="Gene3D" id="3.40.47.10">
    <property type="match status" value="1"/>
</dbReference>
<dbReference type="Pfam" id="PF00698">
    <property type="entry name" value="Acyl_transf_1"/>
    <property type="match status" value="1"/>
</dbReference>
<evidence type="ECO:0000256" key="9">
    <source>
        <dbReference type="SAM" id="MobiDB-lite"/>
    </source>
</evidence>
<dbReference type="InterPro" id="IPR020843">
    <property type="entry name" value="ER"/>
</dbReference>
<dbReference type="InterPro" id="IPR018201">
    <property type="entry name" value="Ketoacyl_synth_AS"/>
</dbReference>
<feature type="active site" description="Proton acceptor; for dehydratase activity" evidence="8">
    <location>
        <position position="1022"/>
    </location>
</feature>
<dbReference type="SMART" id="SM00825">
    <property type="entry name" value="PKS_KS"/>
    <property type="match status" value="1"/>
</dbReference>
<feature type="region of interest" description="N-terminal hotdog fold" evidence="8">
    <location>
        <begin position="990"/>
        <end position="1127"/>
    </location>
</feature>
<feature type="domain" description="Ketosynthase family 3 (KS3)" evidence="11">
    <location>
        <begin position="4"/>
        <end position="437"/>
    </location>
</feature>
<dbReference type="Pfam" id="PF23114">
    <property type="entry name" value="NAD-bd_HRPKS_sdrA"/>
    <property type="match status" value="1"/>
</dbReference>
<dbReference type="PANTHER" id="PTHR43775:SF29">
    <property type="entry name" value="ASPERFURANONE POLYKETIDE SYNTHASE AFOG-RELATED"/>
    <property type="match status" value="1"/>
</dbReference>
<dbReference type="Pfam" id="PF02801">
    <property type="entry name" value="Ketoacyl-synt_C"/>
    <property type="match status" value="1"/>
</dbReference>
<dbReference type="Gene3D" id="3.10.129.110">
    <property type="entry name" value="Polyketide synthase dehydratase"/>
    <property type="match status" value="1"/>
</dbReference>
<feature type="compositionally biased region" description="Low complexity" evidence="9">
    <location>
        <begin position="482"/>
        <end position="493"/>
    </location>
</feature>
<keyword evidence="3" id="KW-0808">Transferase</keyword>
<protein>
    <recommendedName>
        <fullName evidence="15">Polyketide synthase</fullName>
    </recommendedName>
</protein>
<keyword evidence="7" id="KW-0012">Acyltransferase</keyword>
<dbReference type="Gene3D" id="3.40.50.720">
    <property type="entry name" value="NAD(P)-binding Rossmann-like Domain"/>
    <property type="match status" value="2"/>
</dbReference>
<keyword evidence="14" id="KW-1185">Reference proteome</keyword>
<dbReference type="Pfam" id="PF08659">
    <property type="entry name" value="KR"/>
    <property type="match status" value="1"/>
</dbReference>
<comment type="caution">
    <text evidence="13">The sequence shown here is derived from an EMBL/GenBank/DDBJ whole genome shotgun (WGS) entry which is preliminary data.</text>
</comment>
<evidence type="ECO:0000256" key="7">
    <source>
        <dbReference type="ARBA" id="ARBA00023315"/>
    </source>
</evidence>
<dbReference type="CDD" id="cd00833">
    <property type="entry name" value="PKS"/>
    <property type="match status" value="1"/>
</dbReference>
<keyword evidence="4" id="KW-0521">NADP</keyword>
<dbReference type="InterPro" id="IPR036736">
    <property type="entry name" value="ACP-like_sf"/>
</dbReference>
<evidence type="ECO:0000256" key="3">
    <source>
        <dbReference type="ARBA" id="ARBA00022679"/>
    </source>
</evidence>
<dbReference type="InterPro" id="IPR009081">
    <property type="entry name" value="PP-bd_ACP"/>
</dbReference>
<evidence type="ECO:0000313" key="14">
    <source>
        <dbReference type="Proteomes" id="UP001303889"/>
    </source>
</evidence>
<dbReference type="InterPro" id="IPR049551">
    <property type="entry name" value="PKS_DH_C"/>
</dbReference>
<accession>A0AAN6MP40</accession>
<dbReference type="InterPro" id="IPR016039">
    <property type="entry name" value="Thiolase-like"/>
</dbReference>
<dbReference type="InterPro" id="IPR013968">
    <property type="entry name" value="PKS_KR"/>
</dbReference>
<dbReference type="Gene3D" id="3.40.50.150">
    <property type="entry name" value="Vaccinia Virus protein VP39"/>
    <property type="match status" value="1"/>
</dbReference>
<dbReference type="Pfam" id="PF21089">
    <property type="entry name" value="PKS_DH_N"/>
    <property type="match status" value="1"/>
</dbReference>
<evidence type="ECO:0000256" key="5">
    <source>
        <dbReference type="ARBA" id="ARBA00023002"/>
    </source>
</evidence>
<feature type="domain" description="PKS/mFAS DH" evidence="12">
    <location>
        <begin position="990"/>
        <end position="1307"/>
    </location>
</feature>
<keyword evidence="1" id="KW-0596">Phosphopantetheine</keyword>
<dbReference type="GO" id="GO:0004312">
    <property type="term" value="F:fatty acid synthase activity"/>
    <property type="evidence" value="ECO:0007669"/>
    <property type="project" value="TreeGrafter"/>
</dbReference>
<feature type="region of interest" description="Disordered" evidence="9">
    <location>
        <begin position="447"/>
        <end position="508"/>
    </location>
</feature>
<dbReference type="InterPro" id="IPR042104">
    <property type="entry name" value="PKS_dehydratase_sf"/>
</dbReference>
<dbReference type="Gene3D" id="1.10.1200.10">
    <property type="entry name" value="ACP-like"/>
    <property type="match status" value="1"/>
</dbReference>
<dbReference type="InterPro" id="IPR036291">
    <property type="entry name" value="NAD(P)-bd_dom_sf"/>
</dbReference>
<feature type="compositionally biased region" description="Polar residues" evidence="9">
    <location>
        <begin position="447"/>
        <end position="461"/>
    </location>
</feature>
<evidence type="ECO:0000256" key="4">
    <source>
        <dbReference type="ARBA" id="ARBA00022857"/>
    </source>
</evidence>
<organism evidence="13 14">
    <name type="scientific">Staphylotrichum tortipilum</name>
    <dbReference type="NCBI Taxonomy" id="2831512"/>
    <lineage>
        <taxon>Eukaryota</taxon>
        <taxon>Fungi</taxon>
        <taxon>Dikarya</taxon>
        <taxon>Ascomycota</taxon>
        <taxon>Pezizomycotina</taxon>
        <taxon>Sordariomycetes</taxon>
        <taxon>Sordariomycetidae</taxon>
        <taxon>Sordariales</taxon>
        <taxon>Chaetomiaceae</taxon>
        <taxon>Staphylotrichum</taxon>
    </lineage>
</organism>
<evidence type="ECO:0008006" key="15">
    <source>
        <dbReference type="Google" id="ProtNLM"/>
    </source>
</evidence>
<dbReference type="SMART" id="SM00822">
    <property type="entry name" value="PKS_KR"/>
    <property type="match status" value="1"/>
</dbReference>
<dbReference type="InterPro" id="IPR014030">
    <property type="entry name" value="Ketoacyl_synth_N"/>
</dbReference>
<dbReference type="Pfam" id="PF00109">
    <property type="entry name" value="ketoacyl-synt"/>
    <property type="match status" value="1"/>
</dbReference>
<dbReference type="SMART" id="SM00827">
    <property type="entry name" value="PKS_AT"/>
    <property type="match status" value="1"/>
</dbReference>
<dbReference type="SUPFAM" id="SSF51735">
    <property type="entry name" value="NAD(P)-binding Rossmann-fold domains"/>
    <property type="match status" value="2"/>
</dbReference>
<dbReference type="Pfam" id="PF13602">
    <property type="entry name" value="ADH_zinc_N_2"/>
    <property type="match status" value="1"/>
</dbReference>
<dbReference type="PROSITE" id="PS50075">
    <property type="entry name" value="CARRIER"/>
    <property type="match status" value="1"/>
</dbReference>
<dbReference type="CDD" id="cd05195">
    <property type="entry name" value="enoyl_red"/>
    <property type="match status" value="1"/>
</dbReference>
<evidence type="ECO:0000256" key="6">
    <source>
        <dbReference type="ARBA" id="ARBA00023268"/>
    </source>
</evidence>
<dbReference type="PROSITE" id="PS52004">
    <property type="entry name" value="KS3_2"/>
    <property type="match status" value="1"/>
</dbReference>
<dbReference type="GO" id="GO:0031177">
    <property type="term" value="F:phosphopantetheine binding"/>
    <property type="evidence" value="ECO:0007669"/>
    <property type="project" value="InterPro"/>
</dbReference>
<dbReference type="GO" id="GO:1901336">
    <property type="term" value="P:lactone biosynthetic process"/>
    <property type="evidence" value="ECO:0007669"/>
    <property type="project" value="UniProtKB-ARBA"/>
</dbReference>
<evidence type="ECO:0000313" key="13">
    <source>
        <dbReference type="EMBL" id="KAK3904486.1"/>
    </source>
</evidence>
<dbReference type="InterPro" id="IPR057326">
    <property type="entry name" value="KR_dom"/>
</dbReference>
<dbReference type="InterPro" id="IPR016035">
    <property type="entry name" value="Acyl_Trfase/lysoPLipase"/>
</dbReference>
<dbReference type="SMART" id="SM00826">
    <property type="entry name" value="PKS_DH"/>
    <property type="match status" value="1"/>
</dbReference>
<dbReference type="InterPro" id="IPR016036">
    <property type="entry name" value="Malonyl_transacylase_ACP-bd"/>
</dbReference>
<reference evidence="13" key="2">
    <citation type="submission" date="2023-05" db="EMBL/GenBank/DDBJ databases">
        <authorList>
            <consortium name="Lawrence Berkeley National Laboratory"/>
            <person name="Steindorff A."/>
            <person name="Hensen N."/>
            <person name="Bonometti L."/>
            <person name="Westerberg I."/>
            <person name="Brannstrom I.O."/>
            <person name="Guillou S."/>
            <person name="Cros-Aarteil S."/>
            <person name="Calhoun S."/>
            <person name="Haridas S."/>
            <person name="Kuo A."/>
            <person name="Mondo S."/>
            <person name="Pangilinan J."/>
            <person name="Riley R."/>
            <person name="Labutti K."/>
            <person name="Andreopoulos B."/>
            <person name="Lipzen A."/>
            <person name="Chen C."/>
            <person name="Yanf M."/>
            <person name="Daum C."/>
            <person name="Ng V."/>
            <person name="Clum A."/>
            <person name="Ohm R."/>
            <person name="Martin F."/>
            <person name="Silar P."/>
            <person name="Natvig D."/>
            <person name="Lalanne C."/>
            <person name="Gautier V."/>
            <person name="Ament-Velasquez S.L."/>
            <person name="Kruys A."/>
            <person name="Hutchinson M.I."/>
            <person name="Powell A.J."/>
            <person name="Barry K."/>
            <person name="Miller A.N."/>
            <person name="Grigoriev I.V."/>
            <person name="Debuchy R."/>
            <person name="Gladieux P."/>
            <person name="Thoren M.H."/>
            <person name="Johannesson H."/>
        </authorList>
    </citation>
    <scope>NUCLEOTIDE SEQUENCE</scope>
    <source>
        <strain evidence="13">CBS 103.79</strain>
    </source>
</reference>
<dbReference type="PROSITE" id="PS00012">
    <property type="entry name" value="PHOSPHOPANTETHEINE"/>
    <property type="match status" value="1"/>
</dbReference>
<dbReference type="SUPFAM" id="SSF53335">
    <property type="entry name" value="S-adenosyl-L-methionine-dependent methyltransferases"/>
    <property type="match status" value="1"/>
</dbReference>
<dbReference type="Pfam" id="PF22621">
    <property type="entry name" value="CurL-like_PKS_C"/>
    <property type="match status" value="1"/>
</dbReference>
<reference evidence="13" key="1">
    <citation type="journal article" date="2023" name="Mol. Phylogenet. Evol.">
        <title>Genome-scale phylogeny and comparative genomics of the fungal order Sordariales.</title>
        <authorList>
            <person name="Hensen N."/>
            <person name="Bonometti L."/>
            <person name="Westerberg I."/>
            <person name="Brannstrom I.O."/>
            <person name="Guillou S."/>
            <person name="Cros-Aarteil S."/>
            <person name="Calhoun S."/>
            <person name="Haridas S."/>
            <person name="Kuo A."/>
            <person name="Mondo S."/>
            <person name="Pangilinan J."/>
            <person name="Riley R."/>
            <person name="LaButti K."/>
            <person name="Andreopoulos B."/>
            <person name="Lipzen A."/>
            <person name="Chen C."/>
            <person name="Yan M."/>
            <person name="Daum C."/>
            <person name="Ng V."/>
            <person name="Clum A."/>
            <person name="Steindorff A."/>
            <person name="Ohm R.A."/>
            <person name="Martin F."/>
            <person name="Silar P."/>
            <person name="Natvig D.O."/>
            <person name="Lalanne C."/>
            <person name="Gautier V."/>
            <person name="Ament-Velasquez S.L."/>
            <person name="Kruys A."/>
            <person name="Hutchinson M.I."/>
            <person name="Powell A.J."/>
            <person name="Barry K."/>
            <person name="Miller A.N."/>
            <person name="Grigoriev I.V."/>
            <person name="Debuchy R."/>
            <person name="Gladieux P."/>
            <person name="Hiltunen Thoren M."/>
            <person name="Johannesson H."/>
        </authorList>
    </citation>
    <scope>NUCLEOTIDE SEQUENCE</scope>
    <source>
        <strain evidence="13">CBS 103.79</strain>
    </source>
</reference>
<dbReference type="SUPFAM" id="SSF55048">
    <property type="entry name" value="Probable ACP-binding domain of malonyl-CoA ACP transacylase"/>
    <property type="match status" value="1"/>
</dbReference>
<dbReference type="GO" id="GO:0030639">
    <property type="term" value="P:polyketide biosynthetic process"/>
    <property type="evidence" value="ECO:0007669"/>
    <property type="project" value="UniProtKB-ARBA"/>
</dbReference>
<dbReference type="InterPro" id="IPR049900">
    <property type="entry name" value="PKS_mFAS_DH"/>
</dbReference>
<dbReference type="PANTHER" id="PTHR43775">
    <property type="entry name" value="FATTY ACID SYNTHASE"/>
    <property type="match status" value="1"/>
</dbReference>
<dbReference type="SUPFAM" id="SSF50129">
    <property type="entry name" value="GroES-like"/>
    <property type="match status" value="1"/>
</dbReference>
<dbReference type="InterPro" id="IPR014031">
    <property type="entry name" value="Ketoacyl_synth_C"/>
</dbReference>
<feature type="region of interest" description="C-terminal hotdog fold" evidence="8">
    <location>
        <begin position="1146"/>
        <end position="1307"/>
    </location>
</feature>
<dbReference type="SMART" id="SM00823">
    <property type="entry name" value="PKS_PP"/>
    <property type="match status" value="1"/>
</dbReference>
<dbReference type="InterPro" id="IPR014043">
    <property type="entry name" value="Acyl_transferase_dom"/>
</dbReference>
<keyword evidence="5" id="KW-0560">Oxidoreductase</keyword>
<dbReference type="SUPFAM" id="SSF52151">
    <property type="entry name" value="FabD/lysophospholipase-like"/>
    <property type="match status" value="1"/>
</dbReference>
<dbReference type="Pfam" id="PF08242">
    <property type="entry name" value="Methyltransf_12"/>
    <property type="match status" value="1"/>
</dbReference>
<dbReference type="FunFam" id="3.40.50.720:FF:000209">
    <property type="entry name" value="Polyketide synthase Pks12"/>
    <property type="match status" value="1"/>
</dbReference>
<dbReference type="InterPro" id="IPR013217">
    <property type="entry name" value="Methyltransf_12"/>
</dbReference>
<dbReference type="InterPro" id="IPR020807">
    <property type="entry name" value="PKS_DH"/>
</dbReference>
<dbReference type="InterPro" id="IPR050091">
    <property type="entry name" value="PKS_NRPS_Biosynth_Enz"/>
</dbReference>
<gene>
    <name evidence="13" type="ORF">C8A05DRAFT_13641</name>
</gene>
<sequence>MASTTPIAIIGMSCRFAGDVDNPEKLWQLLAEGRSAWSEIPKDRFNIDGFRHPNFEKLNATDVVGGHFLREDIGLFDAKFFNLSAETAAALDPQFRLQLESTYEALESAGITLDDVAGSNTSVFAGSFFRDYHESLIKDPDALPRFLLVGSGAAMASNRLSHFFDLRGPSMSMDTGCSTTLTALHQGCQSLRTGESDMSIVGGANLMFNPDMFVAMSSMTLISKDGKSYAFDSRANGYGRGEGSATLVLKRLDDALRDGDPIRAVIRESGLNQDGKTETITTPSGEAQEALIRECYRRAGLDPGQTAYFEAHGTGTPTGDPIEVAAVASVFRDSMTDEQPLRIGSVKTNIGHTETASGVAAIIKVALALEKGQIPPSINFEKPNAKLKLDEWRIKLTVAAWQVPTELESWPEREGVRLASINNFGYGGSNAHVIMQDLPSFLASARNSQRQTHANGNSNGSRKGHSITNGTTNGHGNGNGVANGHTNGTNGHANGHGDSDSDSDSGPLHARSRVFMLSAKDETATQAMVDNLKEYLVDANTRKTHNEDAFLDNLAYTLGHRRSRFPWQATLAASSVEGLVKTIQSGRVKPTRARTGTPPRLGFVYTGQGAQWWAMGRELIDVYPVFKATLLDCNVELKKLGATWNMIEELNRDQETSRVTQLDYSTPVCVAVQIALTQLLRAWGINPVAVTSHSSGEIAAAHTAGALDLASAMAIAYARGGLASESSRQSARQGGMMAVGLGPKDAQKYLSRLSNGKVVLACENSPSSITASGDVTGLDQLEVLLKKENIFARRLKVDAAWHSHHMEALADAYHVSMKNKVRPAQDRLNVAFSSPATGRRLDDVKAIGSPAHWVRSLTDRVRFVEAFSSMCFDDSNTEPAVDMVIEVGPHAALSGPIQDILAMPQFRHLSIPYATCLIRKQNAVDTMHSLVGKLIQNSYPVNLGAVNFPFGKQGLTVLQDLPHYPWNHRIRHWNEPRLNRALRARSERPHDLLGSLRLGANMAAPTWRHFVRLDELPWVRDHVVQGSIVYPAAGYLVMAIEGASRLFSHQGCHRQIKGYHLRDVGIVNVLIVPDTRDGIELQLSLRPCGGRTLDTQGWLEFQVQSVTLDNKWTDHCKGLIMVEHTSGGGPEAVPRYTTQPTDEFAYRSRISPRDLYATLRSGGISHGPIFQNFKSIRTRTRQSVTSFVVADSESTMPKNHQHPHVVHPTTLDSVFQAAYTAVPGAGSVLGTPKVPRSIRKLWVAHGISPVAGHPFKAYTSLRHVDSQTMSTSITVSDDLIGTNGAVQSPVITVEDFVCQSIGDAPSHTAPAREQDKFSIAKWVPDITFIKESYLKKQLGSGISGKEAELLVDLRRACFFYIQHALRELTPADIKHMEPHQRKFYLWMKLQAELAKTNELAHSSSEWINATPKERSRALDMVRRGSANGEIVCKLGSNIVPILRNEMTALELMFEDNLLSRYYLDGLKWGRANAKLGELVALYAHKNPRARVIEIGGGTGGATTQILDALERTGSRNIASYDFTDVSSGFFEAAKDKFQDWKSVMRFKKLDIEQDPASQGFDEGTYDVVIACQVLHATVSMQNTMANARKLLKPGGKLFIVETTKDQVDTQFIFGFLQGWWLSVEEERKLSPSMSVPMWDRVLRQTGFRGVEAEVHDCDDEELYSFSVISTTAVRDRPKFGFEVALVTASTSVPDSWIDQLKLSLGLLTWTVPTVYTLEQAPVDQNTVCLFIDDPQRPVLASPDHARFEGLKAVCTQSKGVLWLTRGGTGACANPLASLASGFLRTLRQEYSGKPLGTLDLDPTQAPWSPESIGSITEVFGAFFDQAVTDAARDFEFAERHGVIQIPRYVKDTERNQAAFSPSPAVVTPRLEPFLQHDRPLQLTIGTPGHLDTLVFDDDPSATVPLPDDFVEIEPRVFGVDARNVITVMGQLKSQMMGYDCAGMIKRVSAGAAAMGYRPGERVAVLLRGNYGSAVRAHWSSVVHIPNDMSFDVAASLPTQYVTAYLSLYDTARLQPGETVLIHSATDGVGQAAVVLAQRVGAEVFVTVGTEAKRQFVMEQYGIQADHIFSSEDTSFAAGVMEMTGGKGVDVVLNSLTGRLLQESFNCLAPFGRFVELGKQDSELNNSLAMEAFTRAVSFSSIDVVAFGEHKPVQTNRILKQVIKLVAGKEVDVVNPLTVYPLSDIEKAFRLVQGDGHMGKVVLSVDPEVMVSVVPRAASVRLRPDASYLVVGGFGGIGRSVCHWLANHGARHLVVVSRSAKTPGEVRSLQEELSSAGLHVELAAMTCDISKPAELRKTLDDHSRERRPPIKGIVHGGMDLKDSVFEHMSRDDHNAGLAPKVQGSWNLHSHFATQDSLDFYIMLSSLVGVVGFASQSNYSAGGAYQDALARHRVEQGLPGVSIDLAIVKSVGYLAEDELSKTVKSLQRHGFTALSEDDVLAAIGSAIATPYAGPLALGLDTGPANHNDDSPLKRDLRFSCLAYQATDQEEPNGGGDKTVHLAGDDLASGLAAASSLDEAAGHVVEALARKLTDIFLLAEGDVVPSKSLGEYGVDSLIAVELRNMVGLRAGAEMSIFEIMQSGSVGELARAVAVKSRFVGKGVVEGG</sequence>
<dbReference type="Gene3D" id="3.40.366.10">
    <property type="entry name" value="Malonyl-Coenzyme A Acyl Carrier Protein, domain 2"/>
    <property type="match status" value="1"/>
</dbReference>
<dbReference type="GO" id="GO:0006633">
    <property type="term" value="P:fatty acid biosynthetic process"/>
    <property type="evidence" value="ECO:0007669"/>
    <property type="project" value="InterPro"/>
</dbReference>
<dbReference type="InterPro" id="IPR020841">
    <property type="entry name" value="PKS_Beta-ketoAc_synthase_dom"/>
</dbReference>
<dbReference type="Proteomes" id="UP001303889">
    <property type="component" value="Unassembled WGS sequence"/>
</dbReference>
<evidence type="ECO:0000259" key="11">
    <source>
        <dbReference type="PROSITE" id="PS52004"/>
    </source>
</evidence>
<feature type="domain" description="Carrier" evidence="10">
    <location>
        <begin position="2516"/>
        <end position="2593"/>
    </location>
</feature>
<dbReference type="GO" id="GO:0016491">
    <property type="term" value="F:oxidoreductase activity"/>
    <property type="evidence" value="ECO:0007669"/>
    <property type="project" value="UniProtKB-KW"/>
</dbReference>
<dbReference type="PROSITE" id="PS52019">
    <property type="entry name" value="PKS_MFAS_DH"/>
    <property type="match status" value="1"/>
</dbReference>
<dbReference type="InterPro" id="IPR029063">
    <property type="entry name" value="SAM-dependent_MTases_sf"/>
</dbReference>
<dbReference type="Pfam" id="PF14765">
    <property type="entry name" value="PS-DH"/>
    <property type="match status" value="1"/>
</dbReference>
<dbReference type="InterPro" id="IPR006162">
    <property type="entry name" value="Ppantetheine_attach_site"/>
</dbReference>